<dbReference type="SUPFAM" id="SSF52540">
    <property type="entry name" value="P-loop containing nucleoside triphosphate hydrolases"/>
    <property type="match status" value="2"/>
</dbReference>
<dbReference type="GO" id="GO:0005524">
    <property type="term" value="F:ATP binding"/>
    <property type="evidence" value="ECO:0007669"/>
    <property type="project" value="InterPro"/>
</dbReference>
<dbReference type="InterPro" id="IPR001650">
    <property type="entry name" value="Helicase_C-like"/>
</dbReference>
<evidence type="ECO:0000259" key="3">
    <source>
        <dbReference type="PROSITE" id="PS51192"/>
    </source>
</evidence>
<dbReference type="SMART" id="SM00487">
    <property type="entry name" value="DEXDc"/>
    <property type="match status" value="1"/>
</dbReference>
<keyword evidence="2 5" id="KW-0067">ATP-binding</keyword>
<organism evidence="5 6">
    <name type="scientific">Aeromonas caviae</name>
    <name type="common">Aeromonas punctata</name>
    <dbReference type="NCBI Taxonomy" id="648"/>
    <lineage>
        <taxon>Bacteria</taxon>
        <taxon>Pseudomonadati</taxon>
        <taxon>Pseudomonadota</taxon>
        <taxon>Gammaproteobacteria</taxon>
        <taxon>Aeromonadales</taxon>
        <taxon>Aeromonadaceae</taxon>
        <taxon>Aeromonas</taxon>
    </lineage>
</organism>
<evidence type="ECO:0000256" key="1">
    <source>
        <dbReference type="ARBA" id="ARBA00022801"/>
    </source>
</evidence>
<dbReference type="PROSITE" id="PS51192">
    <property type="entry name" value="HELICASE_ATP_BIND_1"/>
    <property type="match status" value="1"/>
</dbReference>
<dbReference type="Proteomes" id="UP001163285">
    <property type="component" value="Chromosome"/>
</dbReference>
<dbReference type="Gene3D" id="3.40.50.10810">
    <property type="entry name" value="Tandem AAA-ATPase domain"/>
    <property type="match status" value="1"/>
</dbReference>
<dbReference type="EMBL" id="CP110176">
    <property type="protein sequence ID" value="WGC85757.1"/>
    <property type="molecule type" value="Genomic_DNA"/>
</dbReference>
<dbReference type="PANTHER" id="PTHR45629">
    <property type="entry name" value="SNF2/RAD54 FAMILY MEMBER"/>
    <property type="match status" value="1"/>
</dbReference>
<dbReference type="GO" id="GO:0004386">
    <property type="term" value="F:helicase activity"/>
    <property type="evidence" value="ECO:0007669"/>
    <property type="project" value="UniProtKB-KW"/>
</dbReference>
<name>A0AAF0GBN0_AERCA</name>
<evidence type="ECO:0000313" key="5">
    <source>
        <dbReference type="EMBL" id="WGC85757.1"/>
    </source>
</evidence>
<dbReference type="Pfam" id="PF00176">
    <property type="entry name" value="SNF2-rel_dom"/>
    <property type="match status" value="1"/>
</dbReference>
<dbReference type="InterPro" id="IPR000330">
    <property type="entry name" value="SNF2_N"/>
</dbReference>
<dbReference type="EC" id="3.6.4.-" evidence="5"/>
<evidence type="ECO:0000259" key="4">
    <source>
        <dbReference type="PROSITE" id="PS51194"/>
    </source>
</evidence>
<dbReference type="InterPro" id="IPR049730">
    <property type="entry name" value="SNF2/RAD54-like_C"/>
</dbReference>
<protein>
    <submittedName>
        <fullName evidence="5">DEAD/DEAH box helicase</fullName>
        <ecNumber evidence="5">3.6.4.-</ecNumber>
    </submittedName>
</protein>
<dbReference type="Gene3D" id="3.40.50.300">
    <property type="entry name" value="P-loop containing nucleotide triphosphate hydrolases"/>
    <property type="match status" value="1"/>
</dbReference>
<evidence type="ECO:0000313" key="6">
    <source>
        <dbReference type="Proteomes" id="UP001163285"/>
    </source>
</evidence>
<dbReference type="CDD" id="cd18793">
    <property type="entry name" value="SF2_C_SNF"/>
    <property type="match status" value="1"/>
</dbReference>
<dbReference type="InterPro" id="IPR014001">
    <property type="entry name" value="Helicase_ATP-bd"/>
</dbReference>
<dbReference type="AlphaFoldDB" id="A0AAF0GBN0"/>
<feature type="domain" description="Helicase C-terminal" evidence="4">
    <location>
        <begin position="847"/>
        <end position="1014"/>
    </location>
</feature>
<accession>A0AAF0GBN0</accession>
<reference evidence="5" key="1">
    <citation type="submission" date="2023-04" db="EMBL/GenBank/DDBJ databases">
        <title>Whole Genome Sequence of Multi-drug resistant Aeromonas caviae as a gut pathogen in newborn.</title>
        <authorList>
            <person name="Jadhav S.V."/>
            <person name="Saroj S.D."/>
            <person name="Saha U.B."/>
            <person name="Sen S."/>
            <person name="Kher A."/>
        </authorList>
    </citation>
    <scope>NUCLEOTIDE SEQUENCE</scope>
    <source>
        <strain evidence="5">SVJ23</strain>
    </source>
</reference>
<dbReference type="InterPro" id="IPR038718">
    <property type="entry name" value="SNF2-like_sf"/>
</dbReference>
<dbReference type="InterPro" id="IPR050496">
    <property type="entry name" value="SNF2_RAD54_helicase_repair"/>
</dbReference>
<feature type="domain" description="Helicase ATP-binding" evidence="3">
    <location>
        <begin position="487"/>
        <end position="694"/>
    </location>
</feature>
<dbReference type="PROSITE" id="PS51194">
    <property type="entry name" value="HELICASE_CTER"/>
    <property type="match status" value="1"/>
</dbReference>
<sequence length="1019" mass="113790">MRLVEFLRSFIGDTDNAINNQLGFHSQPDSSGLNFFLPASELKSLQVGQGNTRQKVQLICLNMLAEQGVAETTANGFHIEAEDITGMDGEQAEILDLPPRFPGQFVSTIHGRTGNSGFRVAITASMTEGETPFTRKGPFLYLGSQECYWLTPAELMGLMAWEQHETLTAELRGETANLRLMAELQTAARSGMRIDLSHFERLDVVVPDNIGIIATRMPDGSLQLCPCLGEGSTPDQLQKRWAQIDMSANGGVLRIDNRVVLLDEPRLAGIRNVLANTRIPADKVNEFIATPTAFLDAALVNLEVGFSIRVAGVGRLQYMDFGGLDTNQNNWFALDSRPSPPEVLSGLIQSPEELQRFEDLLQAARAQGASTLTFGEQTIDITNVDVVEKQVTAIKQRLAGHSGLDDEPADESVTLETPVDEEKVKERVAVILKEADAIHTTLLNKTNFATLPASPDWSRYARTPFSHQQEGIEWMLKLLNVALHEDPEDLYRLQGGLLADDMGLGKTYMTLVTIGEYLHRQRSLGQAEKPILVVAPLSLLENWEDEVAKTYNSVPFRDQVVLQAGRDLGRFRIRGAERESVQLASLADESGMLDEQSIRYALAIGPEAGIHRLDMDRRLVLTTYQTLRDYQFSLCRIDWGMVIFDEAQNIKNPNALQTRAAKGLKADFKLLATGTPVENSLGDFWCLLDTAQPGLLGSWQHYRDSWIKPILNAEEQERDLIRIQIGEQLRRTVGTFMLRRVKEEQLKGLPSKTICSGVQQADSQLQRYHPELSRVMSGLQLQAYDAVLDEYRSRRASDENMQGAALAALSRLRSISLHPRLDDEAALYSQDAKQARQYMQESGKLTIVLQLLEQIRSQNEKVILFMMTKRLQRVLKLWLDQIYGLDIAIINGDTKAVASKVEDLTRKKLISQFEAQAGFNVIIMSPVAAGVGLTVVSANHVIHLERHWNPAKEAQASDRVYRIGQQKPVFIHLPTLTHPRFDAFDVHLDRLLRGKLMLKDAVVTPEAVSEREMTSAMGL</sequence>
<gene>
    <name evidence="5" type="ORF">OJY61_23605</name>
</gene>
<dbReference type="Pfam" id="PF00271">
    <property type="entry name" value="Helicase_C"/>
    <property type="match status" value="1"/>
</dbReference>
<dbReference type="GO" id="GO:0016787">
    <property type="term" value="F:hydrolase activity"/>
    <property type="evidence" value="ECO:0007669"/>
    <property type="project" value="UniProtKB-KW"/>
</dbReference>
<dbReference type="SMART" id="SM00490">
    <property type="entry name" value="HELICc"/>
    <property type="match status" value="1"/>
</dbReference>
<dbReference type="RefSeq" id="WP_125117284.1">
    <property type="nucleotide sequence ID" value="NZ_AP019195.1"/>
</dbReference>
<keyword evidence="2 5" id="KW-0547">Nucleotide-binding</keyword>
<dbReference type="PANTHER" id="PTHR45629:SF7">
    <property type="entry name" value="DNA EXCISION REPAIR PROTEIN ERCC-6-RELATED"/>
    <property type="match status" value="1"/>
</dbReference>
<keyword evidence="2 5" id="KW-0347">Helicase</keyword>
<proteinExistence type="predicted"/>
<keyword evidence="1 5" id="KW-0378">Hydrolase</keyword>
<dbReference type="InterPro" id="IPR027417">
    <property type="entry name" value="P-loop_NTPase"/>
</dbReference>
<evidence type="ECO:0000256" key="2">
    <source>
        <dbReference type="ARBA" id="ARBA00022806"/>
    </source>
</evidence>